<dbReference type="InterPro" id="IPR010131">
    <property type="entry name" value="MdtP/NodT-like"/>
</dbReference>
<evidence type="ECO:0000256" key="10">
    <source>
        <dbReference type="RuleBase" id="RU362097"/>
    </source>
</evidence>
<keyword evidence="5 10" id="KW-0732">Signal</keyword>
<feature type="coiled-coil region" evidence="11">
    <location>
        <begin position="223"/>
        <end position="257"/>
    </location>
</feature>
<dbReference type="Gene3D" id="1.20.1600.10">
    <property type="entry name" value="Outer membrane efflux proteins (OEP)"/>
    <property type="match status" value="1"/>
</dbReference>
<dbReference type="Gene3D" id="2.20.200.10">
    <property type="entry name" value="Outer membrane efflux proteins (OEP)"/>
    <property type="match status" value="1"/>
</dbReference>
<evidence type="ECO:0000256" key="1">
    <source>
        <dbReference type="ARBA" id="ARBA00004370"/>
    </source>
</evidence>
<evidence type="ECO:0000256" key="6">
    <source>
        <dbReference type="ARBA" id="ARBA00023136"/>
    </source>
</evidence>
<sequence>MRQILLPLAVATTLFVAGCASTHGLAPESQPRDANATLATKQSFAATSDARFPAQDWWTAYGDPQLNALIDEALAGTPSLAAADARVRQAAAQAGLADADRKPTLGASAQYIGLLVPESIAPEGLGGEYQNIYLLGLNFKWSIDLWGAHAAKWRGALDQARAAEVDAQAARLMLASNIARTYIALALAHDAADTANAEAARASNLASLSQQRVKAGLDNNLQLRNAEATVGAAKQQAQAAQQQADLARNALAALLGKGPDRGRAITQPALLTAPTPGVPDVLPSELLGHRPDVVAARWRVEAAGEGIHVAKAAFYPTVNLNVLAGLASGHVSDLFSSDAALVNGGPALSLPIFDGGRLRSNLAKTDAEYDLAVADYDQTLVGAVRQVADAVQTARALDTQLTTLAQARDAAQSAYSVATQRYKAGLGTQLDVLAAQRPLLQFDQQIDALRAQRLQATVDLQGALGGGLQIAHPVALDVANAQAAKH</sequence>
<comment type="function">
    <text evidence="9">Could be involved in resistance to puromycin, acriflavine and tetraphenylarsonium chloride.</text>
</comment>
<dbReference type="Proteomes" id="UP000479692">
    <property type="component" value="Unassembled WGS sequence"/>
</dbReference>
<keyword evidence="3 10" id="KW-1134">Transmembrane beta strand</keyword>
<evidence type="ECO:0000256" key="11">
    <source>
        <dbReference type="SAM" id="Coils"/>
    </source>
</evidence>
<comment type="subcellular location">
    <subcellularLocation>
        <location evidence="10">Cell outer membrane</location>
        <topology evidence="10">Lipid-anchor</topology>
    </subcellularLocation>
    <subcellularLocation>
        <location evidence="1">Membrane</location>
    </subcellularLocation>
</comment>
<evidence type="ECO:0000256" key="8">
    <source>
        <dbReference type="ARBA" id="ARBA00023288"/>
    </source>
</evidence>
<proteinExistence type="inferred from homology"/>
<dbReference type="Pfam" id="PF02321">
    <property type="entry name" value="OEP"/>
    <property type="match status" value="2"/>
</dbReference>
<feature type="signal peptide" evidence="10">
    <location>
        <begin position="1"/>
        <end position="22"/>
    </location>
</feature>
<dbReference type="SUPFAM" id="SSF56954">
    <property type="entry name" value="Outer membrane efflux proteins (OEP)"/>
    <property type="match status" value="1"/>
</dbReference>
<dbReference type="EMBL" id="WOXT01000004">
    <property type="protein sequence ID" value="MUV15125.1"/>
    <property type="molecule type" value="Genomic_DNA"/>
</dbReference>
<protein>
    <submittedName>
        <fullName evidence="12">Efflux transporter outer membrane subunit</fullName>
    </submittedName>
</protein>
<keyword evidence="13" id="KW-1185">Reference proteome</keyword>
<reference evidence="12 13" key="1">
    <citation type="submission" date="2019-12" db="EMBL/GenBank/DDBJ databases">
        <authorList>
            <person name="Xu J."/>
        </authorList>
    </citation>
    <scope>NUCLEOTIDE SEQUENCE [LARGE SCALE GENOMIC DNA]</scope>
    <source>
        <strain evidence="12 13">HX-5-24</strain>
    </source>
</reference>
<feature type="chain" id="PRO_5029032278" evidence="10">
    <location>
        <begin position="23"/>
        <end position="486"/>
    </location>
</feature>
<keyword evidence="4 10" id="KW-0812">Transmembrane</keyword>
<dbReference type="PANTHER" id="PTHR30203:SF20">
    <property type="entry name" value="MULTIDRUG RESISTANCE OUTER MEMBRANE PROTEIN MDTP-RELATED"/>
    <property type="match status" value="1"/>
</dbReference>
<gene>
    <name evidence="12" type="ORF">GN331_13030</name>
</gene>
<dbReference type="PROSITE" id="PS51257">
    <property type="entry name" value="PROKAR_LIPOPROTEIN"/>
    <property type="match status" value="1"/>
</dbReference>
<name>A0A7C9LYF5_9GAMM</name>
<evidence type="ECO:0000256" key="3">
    <source>
        <dbReference type="ARBA" id="ARBA00022452"/>
    </source>
</evidence>
<dbReference type="RefSeq" id="WP_156642679.1">
    <property type="nucleotide sequence ID" value="NZ_WOXT01000004.1"/>
</dbReference>
<keyword evidence="11" id="KW-0175">Coiled coil</keyword>
<organism evidence="12 13">
    <name type="scientific">Noviluteimonas gilva</name>
    <dbReference type="NCBI Taxonomy" id="2682097"/>
    <lineage>
        <taxon>Bacteria</taxon>
        <taxon>Pseudomonadati</taxon>
        <taxon>Pseudomonadota</taxon>
        <taxon>Gammaproteobacteria</taxon>
        <taxon>Lysobacterales</taxon>
        <taxon>Lysobacteraceae</taxon>
        <taxon>Noviluteimonas</taxon>
    </lineage>
</organism>
<evidence type="ECO:0000256" key="4">
    <source>
        <dbReference type="ARBA" id="ARBA00022692"/>
    </source>
</evidence>
<keyword evidence="6 10" id="KW-0472">Membrane</keyword>
<keyword evidence="7 10" id="KW-0564">Palmitate</keyword>
<comment type="similarity">
    <text evidence="2 10">Belongs to the outer membrane factor (OMF) (TC 1.B.17) family.</text>
</comment>
<evidence type="ECO:0000256" key="9">
    <source>
        <dbReference type="ARBA" id="ARBA00037313"/>
    </source>
</evidence>
<evidence type="ECO:0000313" key="13">
    <source>
        <dbReference type="Proteomes" id="UP000479692"/>
    </source>
</evidence>
<evidence type="ECO:0000256" key="5">
    <source>
        <dbReference type="ARBA" id="ARBA00022729"/>
    </source>
</evidence>
<dbReference type="InterPro" id="IPR003423">
    <property type="entry name" value="OMP_efflux"/>
</dbReference>
<comment type="caution">
    <text evidence="12">The sequence shown here is derived from an EMBL/GenBank/DDBJ whole genome shotgun (WGS) entry which is preliminary data.</text>
</comment>
<dbReference type="NCBIfam" id="TIGR01845">
    <property type="entry name" value="outer_NodT"/>
    <property type="match status" value="1"/>
</dbReference>
<dbReference type="PANTHER" id="PTHR30203">
    <property type="entry name" value="OUTER MEMBRANE CATION EFFLUX PROTEIN"/>
    <property type="match status" value="1"/>
</dbReference>
<keyword evidence="8 10" id="KW-0449">Lipoprotein</keyword>
<evidence type="ECO:0000256" key="2">
    <source>
        <dbReference type="ARBA" id="ARBA00007613"/>
    </source>
</evidence>
<dbReference type="GO" id="GO:0009279">
    <property type="term" value="C:cell outer membrane"/>
    <property type="evidence" value="ECO:0007669"/>
    <property type="project" value="UniProtKB-SubCell"/>
</dbReference>
<dbReference type="AlphaFoldDB" id="A0A7C9LYF5"/>
<evidence type="ECO:0000313" key="12">
    <source>
        <dbReference type="EMBL" id="MUV15125.1"/>
    </source>
</evidence>
<dbReference type="GO" id="GO:0015562">
    <property type="term" value="F:efflux transmembrane transporter activity"/>
    <property type="evidence" value="ECO:0007669"/>
    <property type="project" value="InterPro"/>
</dbReference>
<evidence type="ECO:0000256" key="7">
    <source>
        <dbReference type="ARBA" id="ARBA00023139"/>
    </source>
</evidence>
<accession>A0A7C9LYF5</accession>